<protein>
    <submittedName>
        <fullName evidence="1">Uncharacterized protein</fullName>
    </submittedName>
</protein>
<reference evidence="1 2" key="2">
    <citation type="journal article" date="2022" name="Mol. Ecol. Resour.">
        <title>The genomes of chicory, endive, great burdock and yacon provide insights into Asteraceae paleo-polyploidization history and plant inulin production.</title>
        <authorList>
            <person name="Fan W."/>
            <person name="Wang S."/>
            <person name="Wang H."/>
            <person name="Wang A."/>
            <person name="Jiang F."/>
            <person name="Liu H."/>
            <person name="Zhao H."/>
            <person name="Xu D."/>
            <person name="Zhang Y."/>
        </authorList>
    </citation>
    <scope>NUCLEOTIDE SEQUENCE [LARGE SCALE GENOMIC DNA]</scope>
    <source>
        <strain evidence="2">cv. Yunnan</strain>
        <tissue evidence="1">Leaves</tissue>
    </source>
</reference>
<evidence type="ECO:0000313" key="2">
    <source>
        <dbReference type="Proteomes" id="UP001056120"/>
    </source>
</evidence>
<organism evidence="1 2">
    <name type="scientific">Smallanthus sonchifolius</name>
    <dbReference type="NCBI Taxonomy" id="185202"/>
    <lineage>
        <taxon>Eukaryota</taxon>
        <taxon>Viridiplantae</taxon>
        <taxon>Streptophyta</taxon>
        <taxon>Embryophyta</taxon>
        <taxon>Tracheophyta</taxon>
        <taxon>Spermatophyta</taxon>
        <taxon>Magnoliopsida</taxon>
        <taxon>eudicotyledons</taxon>
        <taxon>Gunneridae</taxon>
        <taxon>Pentapetalae</taxon>
        <taxon>asterids</taxon>
        <taxon>campanulids</taxon>
        <taxon>Asterales</taxon>
        <taxon>Asteraceae</taxon>
        <taxon>Asteroideae</taxon>
        <taxon>Heliantheae alliance</taxon>
        <taxon>Millerieae</taxon>
        <taxon>Smallanthus</taxon>
    </lineage>
</organism>
<comment type="caution">
    <text evidence="1">The sequence shown here is derived from an EMBL/GenBank/DDBJ whole genome shotgun (WGS) entry which is preliminary data.</text>
</comment>
<dbReference type="Proteomes" id="UP001056120">
    <property type="component" value="Linkage Group LG03"/>
</dbReference>
<name>A0ACB9JL85_9ASTR</name>
<keyword evidence="2" id="KW-1185">Reference proteome</keyword>
<dbReference type="EMBL" id="CM042020">
    <property type="protein sequence ID" value="KAI3821084.1"/>
    <property type="molecule type" value="Genomic_DNA"/>
</dbReference>
<evidence type="ECO:0000313" key="1">
    <source>
        <dbReference type="EMBL" id="KAI3821084.1"/>
    </source>
</evidence>
<accession>A0ACB9JL85</accession>
<reference evidence="2" key="1">
    <citation type="journal article" date="2022" name="Mol. Ecol. Resour.">
        <title>The genomes of chicory, endive, great burdock and yacon provide insights into Asteraceae palaeo-polyploidization history and plant inulin production.</title>
        <authorList>
            <person name="Fan W."/>
            <person name="Wang S."/>
            <person name="Wang H."/>
            <person name="Wang A."/>
            <person name="Jiang F."/>
            <person name="Liu H."/>
            <person name="Zhao H."/>
            <person name="Xu D."/>
            <person name="Zhang Y."/>
        </authorList>
    </citation>
    <scope>NUCLEOTIDE SEQUENCE [LARGE SCALE GENOMIC DNA]</scope>
    <source>
        <strain evidence="2">cv. Yunnan</strain>
    </source>
</reference>
<proteinExistence type="predicted"/>
<sequence>MNSASPLQVDESRDQPVFMAALLSRVKDEVEEELYGFTTDEIVKATCLAIFAAATDTTTVTLTWALALLVNNPLVLRKAQQELENHVGRDRKVEQSDMSNLVYLQAIIKETMRLYPAGPLSLPHESTEDCIVGGYTVPKGTRLLVNIWKIHHDPQIWTDPFEFQPERFLTSQKEIDVKGRHFELIPFGSGRRICLGSSFALEIVQFILASIIHGFDFQKQSTKPIDMTESPGLVNHRAGPLELLVAPRLLPHVY</sequence>
<gene>
    <name evidence="1" type="ORF">L1987_08641</name>
</gene>